<evidence type="ECO:0000256" key="2">
    <source>
        <dbReference type="ARBA" id="ARBA00022771"/>
    </source>
</evidence>
<dbReference type="RefSeq" id="XP_016616705.1">
    <property type="nucleotide sequence ID" value="XM_016767189.1"/>
</dbReference>
<evidence type="ECO:0000313" key="7">
    <source>
        <dbReference type="Proteomes" id="UP000053789"/>
    </source>
</evidence>
<dbReference type="Proteomes" id="UP000053789">
    <property type="component" value="Unassembled WGS sequence"/>
</dbReference>
<name>A0A0D2EJ36_CLAB1</name>
<evidence type="ECO:0000313" key="6">
    <source>
        <dbReference type="EMBL" id="KIW90036.1"/>
    </source>
</evidence>
<dbReference type="SUPFAM" id="SSF57903">
    <property type="entry name" value="FYVE/PHD zinc finger"/>
    <property type="match status" value="1"/>
</dbReference>
<dbReference type="InterPro" id="IPR011011">
    <property type="entry name" value="Znf_FYVE_PHD"/>
</dbReference>
<reference evidence="6" key="1">
    <citation type="submission" date="2015-01" db="EMBL/GenBank/DDBJ databases">
        <title>The Genome Sequence of Cladophialophora bantiana CBS 173.52.</title>
        <authorList>
            <consortium name="The Broad Institute Genomics Platform"/>
            <person name="Cuomo C."/>
            <person name="de Hoog S."/>
            <person name="Gorbushina A."/>
            <person name="Stielow B."/>
            <person name="Teixiera M."/>
            <person name="Abouelleil A."/>
            <person name="Chapman S.B."/>
            <person name="Priest M."/>
            <person name="Young S.K."/>
            <person name="Wortman J."/>
            <person name="Nusbaum C."/>
            <person name="Birren B."/>
        </authorList>
    </citation>
    <scope>NUCLEOTIDE SEQUENCE [LARGE SCALE GENOMIC DNA]</scope>
    <source>
        <strain evidence="6">CBS 173.52</strain>
    </source>
</reference>
<keyword evidence="1" id="KW-0479">Metal-binding</keyword>
<feature type="region of interest" description="Disordered" evidence="4">
    <location>
        <begin position="452"/>
        <end position="481"/>
    </location>
</feature>
<organism evidence="6 7">
    <name type="scientific">Cladophialophora bantiana (strain ATCC 10958 / CBS 173.52 / CDC B-1940 / NIH 8579)</name>
    <name type="common">Xylohypha bantiana</name>
    <dbReference type="NCBI Taxonomy" id="1442370"/>
    <lineage>
        <taxon>Eukaryota</taxon>
        <taxon>Fungi</taxon>
        <taxon>Dikarya</taxon>
        <taxon>Ascomycota</taxon>
        <taxon>Pezizomycotina</taxon>
        <taxon>Eurotiomycetes</taxon>
        <taxon>Chaetothyriomycetidae</taxon>
        <taxon>Chaetothyriales</taxon>
        <taxon>Herpotrichiellaceae</taxon>
        <taxon>Cladophialophora</taxon>
    </lineage>
</organism>
<proteinExistence type="predicted"/>
<keyword evidence="2" id="KW-0863">Zinc-finger</keyword>
<dbReference type="SMART" id="SM00249">
    <property type="entry name" value="PHD"/>
    <property type="match status" value="1"/>
</dbReference>
<dbReference type="OrthoDB" id="5411773at2759"/>
<accession>A0A0D2EJ36</accession>
<dbReference type="Gene3D" id="3.30.40.10">
    <property type="entry name" value="Zinc/RING finger domain, C3HC4 (zinc finger)"/>
    <property type="match status" value="1"/>
</dbReference>
<evidence type="ECO:0000256" key="1">
    <source>
        <dbReference type="ARBA" id="ARBA00022723"/>
    </source>
</evidence>
<evidence type="ECO:0000259" key="5">
    <source>
        <dbReference type="SMART" id="SM00249"/>
    </source>
</evidence>
<dbReference type="InterPro" id="IPR013083">
    <property type="entry name" value="Znf_RING/FYVE/PHD"/>
</dbReference>
<dbReference type="InterPro" id="IPR001965">
    <property type="entry name" value="Znf_PHD"/>
</dbReference>
<sequence>MSVPLRTIVRMKDQDADFLYFCEDSCHTSYSGCVDGDSSMTEQEISEFIRHSNPSLYETLNGVGIASSYLPCDEGQEPIDLSGDKSHMSTEGIRETPGSLFYETGTKFDHTTGSSDADCPSETYLTSDFNPGSRHAAEPVVLGRYHFTFYQHCEPGVVYCCSSPTCPNSANVIPEGEYFAMIRDEALNEGNGQLTDYERTSYYCLDCFDEVVDREQRPETVQKMVSQLVDGAQPDRNSILPRALQIYPTLEKKGSFFLRLCFEGESDIEPGKASSSKKVIRLRREKQLEIQRIENDLEQQRFKGVYRIKKPNPSGLRILVSPDTQPYRDRYRKQGLQWVDRLKQLKEAPRIAGRPAARHTSASDHDFGDMLVCHCREPADEGPMLRCRSASCMFGSIHFRCSGLDQLPSETENYRCDYCKSDFTGDTEKVCGTGVLEKCICKTENDLDVETGHGDLRGSIYGGGEEDNDDKGDIGSPSSGFVAVNHVASKGE</sequence>
<dbReference type="GO" id="GO:0008270">
    <property type="term" value="F:zinc ion binding"/>
    <property type="evidence" value="ECO:0007669"/>
    <property type="project" value="UniProtKB-KW"/>
</dbReference>
<evidence type="ECO:0000256" key="4">
    <source>
        <dbReference type="SAM" id="MobiDB-lite"/>
    </source>
</evidence>
<dbReference type="GeneID" id="27702394"/>
<keyword evidence="7" id="KW-1185">Reference proteome</keyword>
<gene>
    <name evidence="6" type="ORF">Z519_09466</name>
</gene>
<dbReference type="VEuPathDB" id="FungiDB:Z519_09466"/>
<protein>
    <recommendedName>
        <fullName evidence="5">Zinc finger PHD-type domain-containing protein</fullName>
    </recommendedName>
</protein>
<dbReference type="EMBL" id="KN846994">
    <property type="protein sequence ID" value="KIW90036.1"/>
    <property type="molecule type" value="Genomic_DNA"/>
</dbReference>
<dbReference type="AlphaFoldDB" id="A0A0D2EJ36"/>
<dbReference type="HOGENOM" id="CLU_554328_0_0_1"/>
<evidence type="ECO:0000256" key="3">
    <source>
        <dbReference type="ARBA" id="ARBA00022833"/>
    </source>
</evidence>
<keyword evidence="3" id="KW-0862">Zinc</keyword>
<feature type="domain" description="Zinc finger PHD-type" evidence="5">
    <location>
        <begin position="372"/>
        <end position="420"/>
    </location>
</feature>